<dbReference type="EMBL" id="MN739815">
    <property type="protein sequence ID" value="QHT27208.1"/>
    <property type="molecule type" value="Genomic_DNA"/>
</dbReference>
<reference evidence="1" key="1">
    <citation type="journal article" date="2020" name="Nature">
        <title>Giant virus diversity and host interactions through global metagenomics.</title>
        <authorList>
            <person name="Schulz F."/>
            <person name="Roux S."/>
            <person name="Paez-Espino D."/>
            <person name="Jungbluth S."/>
            <person name="Walsh D.A."/>
            <person name="Denef V.J."/>
            <person name="McMahon K.D."/>
            <person name="Konstantinidis K.T."/>
            <person name="Eloe-Fadrosh E.A."/>
            <person name="Kyrpides N.C."/>
            <person name="Woyke T."/>
        </authorList>
    </citation>
    <scope>NUCLEOTIDE SEQUENCE</scope>
    <source>
        <strain evidence="1">GVMAG-M-3300023179-2</strain>
    </source>
</reference>
<name>A0A6C0EE69_9ZZZZ</name>
<organism evidence="1">
    <name type="scientific">viral metagenome</name>
    <dbReference type="NCBI Taxonomy" id="1070528"/>
    <lineage>
        <taxon>unclassified sequences</taxon>
        <taxon>metagenomes</taxon>
        <taxon>organismal metagenomes</taxon>
    </lineage>
</organism>
<evidence type="ECO:0000313" key="1">
    <source>
        <dbReference type="EMBL" id="QHT27208.1"/>
    </source>
</evidence>
<dbReference type="AlphaFoldDB" id="A0A6C0EE69"/>
<accession>A0A6C0EE69</accession>
<protein>
    <submittedName>
        <fullName evidence="1">Uncharacterized protein</fullName>
    </submittedName>
</protein>
<proteinExistence type="predicted"/>
<sequence length="157" mass="19174">MESNKRNREMFYNNLINKSEDKTIECIKEWKFFKRIINETYCICGHDILYNYYIKNIINDNKLIVGSTCIKQFMKNNEELIQSINKIKTIEKYIKNHEENKLDVGKYKNEYFKDIYNDINKKGYIEFISKNLMKNKSLKQFQKYINYKTELNKIDIE</sequence>